<keyword evidence="2" id="KW-1185">Reference proteome</keyword>
<sequence>MVVVITIESFSPKKPNIIPLKPPSLISNNSLIQLNKNRDKAHKKGKGPVTL</sequence>
<protein>
    <submittedName>
        <fullName evidence="1">Uncharacterized protein</fullName>
    </submittedName>
</protein>
<evidence type="ECO:0000313" key="1">
    <source>
        <dbReference type="EMBL" id="BDC99963.1"/>
    </source>
</evidence>
<reference evidence="1 2" key="1">
    <citation type="submission" date="2021-12" db="EMBL/GenBank/DDBJ databases">
        <title>Genome sequencing of bacteria with rrn-lacking chromosome and rrn-plasmid.</title>
        <authorList>
            <person name="Anda M."/>
            <person name="Iwasaki W."/>
        </authorList>
    </citation>
    <scope>NUCLEOTIDE SEQUENCE [LARGE SCALE GENOMIC DNA]</scope>
    <source>
        <strain evidence="1 2">NBRC 101262</strain>
    </source>
</reference>
<organism evidence="1 2">
    <name type="scientific">Persicobacter psychrovividus</name>
    <dbReference type="NCBI Taxonomy" id="387638"/>
    <lineage>
        <taxon>Bacteria</taxon>
        <taxon>Pseudomonadati</taxon>
        <taxon>Bacteroidota</taxon>
        <taxon>Cytophagia</taxon>
        <taxon>Cytophagales</taxon>
        <taxon>Persicobacteraceae</taxon>
        <taxon>Persicobacter</taxon>
    </lineage>
</organism>
<proteinExistence type="predicted"/>
<dbReference type="EMBL" id="AP025292">
    <property type="protein sequence ID" value="BDC99963.1"/>
    <property type="molecule type" value="Genomic_DNA"/>
</dbReference>
<accession>A0ABN6LAX1</accession>
<dbReference type="Proteomes" id="UP001354989">
    <property type="component" value="Chromosome"/>
</dbReference>
<name>A0ABN6LAX1_9BACT</name>
<gene>
    <name evidence="1" type="ORF">PEPS_22440</name>
</gene>
<evidence type="ECO:0000313" key="2">
    <source>
        <dbReference type="Proteomes" id="UP001354989"/>
    </source>
</evidence>